<sequence length="127" mass="14406">MSSSNNHLLQGIDTVIVRVSDVAASKEWYEQKLGLEAIWHDDQIRLAVMDTKSPTSLTLWQTDKVISNDRETASYPIFKTPDAGALRKELIGREIEVGEIIKDAFVTYFFFYDPDGNQLEACQVHDV</sequence>
<dbReference type="RefSeq" id="WP_039140650.1">
    <property type="nucleotide sequence ID" value="NZ_JSVC01000015.1"/>
</dbReference>
<gene>
    <name evidence="2" type="ORF">OI18_13835</name>
</gene>
<evidence type="ECO:0000313" key="2">
    <source>
        <dbReference type="EMBL" id="KIC94079.1"/>
    </source>
</evidence>
<proteinExistence type="predicted"/>
<dbReference type="InterPro" id="IPR037523">
    <property type="entry name" value="VOC_core"/>
</dbReference>
<feature type="domain" description="VOC" evidence="1">
    <location>
        <begin position="11"/>
        <end position="124"/>
    </location>
</feature>
<dbReference type="Gene3D" id="3.10.180.10">
    <property type="entry name" value="2,3-Dihydroxybiphenyl 1,2-Dioxygenase, domain 1"/>
    <property type="match status" value="1"/>
</dbReference>
<dbReference type="STRING" id="1349421.OI18_13835"/>
<evidence type="ECO:0000313" key="3">
    <source>
        <dbReference type="Proteomes" id="UP000031408"/>
    </source>
</evidence>
<evidence type="ECO:0000259" key="1">
    <source>
        <dbReference type="PROSITE" id="PS51819"/>
    </source>
</evidence>
<accession>A0A0C1IUC8</accession>
<dbReference type="Proteomes" id="UP000031408">
    <property type="component" value="Unassembled WGS sequence"/>
</dbReference>
<reference evidence="2 3" key="1">
    <citation type="submission" date="2014-11" db="EMBL/GenBank/DDBJ databases">
        <title>Genome sequence of Flavihumibacter solisilvae 3-3.</title>
        <authorList>
            <person name="Zhou G."/>
            <person name="Li M."/>
            <person name="Wang G."/>
        </authorList>
    </citation>
    <scope>NUCLEOTIDE SEQUENCE [LARGE SCALE GENOMIC DNA]</scope>
    <source>
        <strain evidence="2 3">3-3</strain>
    </source>
</reference>
<dbReference type="OrthoDB" id="192739at2"/>
<name>A0A0C1IUC8_9BACT</name>
<dbReference type="EMBL" id="JSVC01000015">
    <property type="protein sequence ID" value="KIC94079.1"/>
    <property type="molecule type" value="Genomic_DNA"/>
</dbReference>
<organism evidence="2 3">
    <name type="scientific">Flavihumibacter solisilvae</name>
    <dbReference type="NCBI Taxonomy" id="1349421"/>
    <lineage>
        <taxon>Bacteria</taxon>
        <taxon>Pseudomonadati</taxon>
        <taxon>Bacteroidota</taxon>
        <taxon>Chitinophagia</taxon>
        <taxon>Chitinophagales</taxon>
        <taxon>Chitinophagaceae</taxon>
        <taxon>Flavihumibacter</taxon>
    </lineage>
</organism>
<dbReference type="SUPFAM" id="SSF54593">
    <property type="entry name" value="Glyoxalase/Bleomycin resistance protein/Dihydroxybiphenyl dioxygenase"/>
    <property type="match status" value="1"/>
</dbReference>
<comment type="caution">
    <text evidence="2">The sequence shown here is derived from an EMBL/GenBank/DDBJ whole genome shotgun (WGS) entry which is preliminary data.</text>
</comment>
<keyword evidence="3" id="KW-1185">Reference proteome</keyword>
<dbReference type="AlphaFoldDB" id="A0A0C1IUC8"/>
<dbReference type="InterPro" id="IPR004360">
    <property type="entry name" value="Glyas_Fos-R_dOase_dom"/>
</dbReference>
<dbReference type="CDD" id="cd06587">
    <property type="entry name" value="VOC"/>
    <property type="match status" value="1"/>
</dbReference>
<protein>
    <submittedName>
        <fullName evidence="2">Bleomycin resistance protein</fullName>
    </submittedName>
</protein>
<dbReference type="InterPro" id="IPR029068">
    <property type="entry name" value="Glyas_Bleomycin-R_OHBP_Dase"/>
</dbReference>
<dbReference type="PROSITE" id="PS51819">
    <property type="entry name" value="VOC"/>
    <property type="match status" value="1"/>
</dbReference>
<dbReference type="Pfam" id="PF00903">
    <property type="entry name" value="Glyoxalase"/>
    <property type="match status" value="1"/>
</dbReference>